<keyword evidence="2" id="KW-1185">Reference proteome</keyword>
<accession>A0ACC3D510</accession>
<name>A0ACC3D510_9PEZI</name>
<feature type="non-terminal residue" evidence="1">
    <location>
        <position position="1"/>
    </location>
</feature>
<reference evidence="1" key="1">
    <citation type="submission" date="2024-09" db="EMBL/GenBank/DDBJ databases">
        <title>Black Yeasts Isolated from many extreme environments.</title>
        <authorList>
            <person name="Coleine C."/>
            <person name="Stajich J.E."/>
            <person name="Selbmann L."/>
        </authorList>
    </citation>
    <scope>NUCLEOTIDE SEQUENCE</scope>
    <source>
        <strain evidence="1">CCFEE 5737</strain>
    </source>
</reference>
<evidence type="ECO:0000313" key="1">
    <source>
        <dbReference type="EMBL" id="KAK3061715.1"/>
    </source>
</evidence>
<protein>
    <submittedName>
        <fullName evidence="1">Uncharacterized protein</fullName>
    </submittedName>
</protein>
<sequence length="444" mass="48565">PYQVPARKLASFTSNFILRSYKPPTAEPIMPPPRLPLRPFNGLTPLYTTPRCLRRPPTRLPQPHHRPSSSTPTITTPPHGNVYFPPPQPARYPRRPLRNSIYFLLALFIGYTSLSVPLLIAFPPPFPDPGTPEDAVLVRHLDEQIDKNPYVRFLRGETAEQPYAYEVLREKSVERTSAAAVRRGKEEEEEEEGGEGRKKKKKLVAISPPLEGGRGAWVEVSHFPPAGRTLVSESLAGARGVGVQRAFWNRGRRELVVVMFLGGGLCGWPGVTHGGAIGTVVTDAMRRVAGMALAGGEDGGLGEPQSLQLNYLRPTRANDVHVLRATVTPAGLASEGSVNVRKGGTSRNPARDVLEALRPGGQQPTTRPDLSEVASPPQPLEPIGGPRDRLPPEKDMTKQTPPLVEREKYRIVEFDCTLETLQGMICVKGKATWAAAVFNGLEGK</sequence>
<dbReference type="EMBL" id="JAWDJW010007670">
    <property type="protein sequence ID" value="KAK3061715.1"/>
    <property type="molecule type" value="Genomic_DNA"/>
</dbReference>
<gene>
    <name evidence="1" type="ORF">LTS18_005596</name>
</gene>
<organism evidence="1 2">
    <name type="scientific">Coniosporium uncinatum</name>
    <dbReference type="NCBI Taxonomy" id="93489"/>
    <lineage>
        <taxon>Eukaryota</taxon>
        <taxon>Fungi</taxon>
        <taxon>Dikarya</taxon>
        <taxon>Ascomycota</taxon>
        <taxon>Pezizomycotina</taxon>
        <taxon>Dothideomycetes</taxon>
        <taxon>Dothideomycetes incertae sedis</taxon>
        <taxon>Coniosporium</taxon>
    </lineage>
</organism>
<comment type="caution">
    <text evidence="1">The sequence shown here is derived from an EMBL/GenBank/DDBJ whole genome shotgun (WGS) entry which is preliminary data.</text>
</comment>
<proteinExistence type="predicted"/>
<evidence type="ECO:0000313" key="2">
    <source>
        <dbReference type="Proteomes" id="UP001186974"/>
    </source>
</evidence>
<dbReference type="Proteomes" id="UP001186974">
    <property type="component" value="Unassembled WGS sequence"/>
</dbReference>